<evidence type="ECO:0000256" key="1">
    <source>
        <dbReference type="SAM" id="Phobius"/>
    </source>
</evidence>
<keyword evidence="1" id="KW-1133">Transmembrane helix</keyword>
<dbReference type="Proteomes" id="UP000183868">
    <property type="component" value="Chromosome"/>
</dbReference>
<protein>
    <submittedName>
        <fullName evidence="2">Uncharacterized protein</fullName>
    </submittedName>
</protein>
<dbReference type="EMBL" id="CP018099">
    <property type="protein sequence ID" value="APF18493.1"/>
    <property type="molecule type" value="Genomic_DNA"/>
</dbReference>
<feature type="transmembrane region" description="Helical" evidence="1">
    <location>
        <begin position="6"/>
        <end position="28"/>
    </location>
</feature>
<name>A0A1J1C715_CALAY</name>
<evidence type="ECO:0000313" key="3">
    <source>
        <dbReference type="Proteomes" id="UP000183868"/>
    </source>
</evidence>
<sequence length="55" mass="6319">MPLLKIILNASFYHHILRLALAILLFFFHEMEPSLCLRFPPAVPACGSHLRQDSE</sequence>
<dbReference type="KEGG" id="caby:Cabys_1744"/>
<gene>
    <name evidence="2" type="ORF">Cabys_1744</name>
</gene>
<organism evidence="2 3">
    <name type="scientific">Caldithrix abyssi DSM 13497</name>
    <dbReference type="NCBI Taxonomy" id="880073"/>
    <lineage>
        <taxon>Bacteria</taxon>
        <taxon>Pseudomonadati</taxon>
        <taxon>Calditrichota</taxon>
        <taxon>Calditrichia</taxon>
        <taxon>Calditrichales</taxon>
        <taxon>Calditrichaceae</taxon>
        <taxon>Caldithrix</taxon>
    </lineage>
</organism>
<keyword evidence="1" id="KW-0812">Transmembrane</keyword>
<accession>A0A1J1C715</accession>
<dbReference type="AlphaFoldDB" id="A0A1J1C715"/>
<proteinExistence type="predicted"/>
<reference evidence="2 3" key="1">
    <citation type="submission" date="2016-11" db="EMBL/GenBank/DDBJ databases">
        <title>Genomic analysis of Caldithrix abyssi and proposal of a novel bacterial phylum Caldithrichaeota.</title>
        <authorList>
            <person name="Kublanov I."/>
            <person name="Sigalova O."/>
            <person name="Gavrilov S."/>
            <person name="Lebedinsky A."/>
            <person name="Ivanova N."/>
            <person name="Daum C."/>
            <person name="Reddy T."/>
            <person name="Klenk H.P."/>
            <person name="Goker M."/>
            <person name="Reva O."/>
            <person name="Miroshnichenko M."/>
            <person name="Kyprides N."/>
            <person name="Woyke T."/>
            <person name="Gelfand M."/>
        </authorList>
    </citation>
    <scope>NUCLEOTIDE SEQUENCE [LARGE SCALE GENOMIC DNA]</scope>
    <source>
        <strain evidence="2 3">LF13</strain>
    </source>
</reference>
<keyword evidence="1" id="KW-0472">Membrane</keyword>
<evidence type="ECO:0000313" key="2">
    <source>
        <dbReference type="EMBL" id="APF18493.1"/>
    </source>
</evidence>